<evidence type="ECO:0000256" key="4">
    <source>
        <dbReference type="ARBA" id="ARBA00022692"/>
    </source>
</evidence>
<protein>
    <submittedName>
        <fullName evidence="12">Cation:proton antiporter</fullName>
    </submittedName>
</protein>
<organism evidence="12">
    <name type="scientific">Methanofollis liminatans</name>
    <dbReference type="NCBI Taxonomy" id="2201"/>
    <lineage>
        <taxon>Archaea</taxon>
        <taxon>Methanobacteriati</taxon>
        <taxon>Methanobacteriota</taxon>
        <taxon>Stenosarchaea group</taxon>
        <taxon>Methanomicrobia</taxon>
        <taxon>Methanomicrobiales</taxon>
        <taxon>Methanomicrobiaceae</taxon>
        <taxon>Methanofollis</taxon>
    </lineage>
</organism>
<feature type="transmembrane region" description="Helical" evidence="10">
    <location>
        <begin position="333"/>
        <end position="356"/>
    </location>
</feature>
<keyword evidence="6" id="KW-0915">Sodium</keyword>
<keyword evidence="7" id="KW-0406">Ion transport</keyword>
<reference evidence="12" key="1">
    <citation type="journal article" date="2020" name="mSystems">
        <title>Genome- and Community-Level Interaction Insights into Carbon Utilization and Element Cycling Functions of Hydrothermarchaeota in Hydrothermal Sediment.</title>
        <authorList>
            <person name="Zhou Z."/>
            <person name="Liu Y."/>
            <person name="Xu W."/>
            <person name="Pan J."/>
            <person name="Luo Z.H."/>
            <person name="Li M."/>
        </authorList>
    </citation>
    <scope>NUCLEOTIDE SEQUENCE</scope>
    <source>
        <strain evidence="12">SpSt-1183</strain>
    </source>
</reference>
<dbReference type="PANTHER" id="PTHR43562">
    <property type="entry name" value="NAPA-TYPE SODIUM/HYDROGEN ANTIPORTER"/>
    <property type="match status" value="1"/>
</dbReference>
<keyword evidence="4 10" id="KW-0812">Transmembrane</keyword>
<feature type="transmembrane region" description="Helical" evidence="10">
    <location>
        <begin position="12"/>
        <end position="27"/>
    </location>
</feature>
<dbReference type="Proteomes" id="UP000885648">
    <property type="component" value="Unassembled WGS sequence"/>
</dbReference>
<feature type="transmembrane region" description="Helical" evidence="10">
    <location>
        <begin position="112"/>
        <end position="136"/>
    </location>
</feature>
<keyword evidence="8 10" id="KW-0472">Membrane</keyword>
<dbReference type="InterPro" id="IPR006153">
    <property type="entry name" value="Cation/H_exchanger_TM"/>
</dbReference>
<evidence type="ECO:0000259" key="11">
    <source>
        <dbReference type="Pfam" id="PF00999"/>
    </source>
</evidence>
<accession>A0A831LQ12</accession>
<evidence type="ECO:0000256" key="5">
    <source>
        <dbReference type="ARBA" id="ARBA00022989"/>
    </source>
</evidence>
<dbReference type="GO" id="GO:0006814">
    <property type="term" value="P:sodium ion transport"/>
    <property type="evidence" value="ECO:0007669"/>
    <property type="project" value="UniProtKB-KW"/>
</dbReference>
<evidence type="ECO:0000256" key="1">
    <source>
        <dbReference type="ARBA" id="ARBA00004141"/>
    </source>
</evidence>
<evidence type="ECO:0000256" key="7">
    <source>
        <dbReference type="ARBA" id="ARBA00023065"/>
    </source>
</evidence>
<keyword evidence="9" id="KW-0739">Sodium transport</keyword>
<dbReference type="GO" id="GO:0015297">
    <property type="term" value="F:antiporter activity"/>
    <property type="evidence" value="ECO:0007669"/>
    <property type="project" value="UniProtKB-KW"/>
</dbReference>
<feature type="transmembrane region" description="Helical" evidence="10">
    <location>
        <begin position="362"/>
        <end position="382"/>
    </location>
</feature>
<comment type="subcellular location">
    <subcellularLocation>
        <location evidence="1">Membrane</location>
        <topology evidence="1">Multi-pass membrane protein</topology>
    </subcellularLocation>
</comment>
<name>A0A831LQ12_9EURY</name>
<dbReference type="GO" id="GO:1902600">
    <property type="term" value="P:proton transmembrane transport"/>
    <property type="evidence" value="ECO:0007669"/>
    <property type="project" value="InterPro"/>
</dbReference>
<evidence type="ECO:0000256" key="8">
    <source>
        <dbReference type="ARBA" id="ARBA00023136"/>
    </source>
</evidence>
<dbReference type="Pfam" id="PF00999">
    <property type="entry name" value="Na_H_Exchanger"/>
    <property type="match status" value="1"/>
</dbReference>
<keyword evidence="3" id="KW-0050">Antiport</keyword>
<feature type="domain" description="Cation/H+ exchanger transmembrane" evidence="11">
    <location>
        <begin position="18"/>
        <end position="381"/>
    </location>
</feature>
<evidence type="ECO:0000256" key="6">
    <source>
        <dbReference type="ARBA" id="ARBA00023053"/>
    </source>
</evidence>
<dbReference type="EMBL" id="DSBY01000135">
    <property type="protein sequence ID" value="HDS63130.1"/>
    <property type="molecule type" value="Genomic_DNA"/>
</dbReference>
<feature type="transmembrane region" description="Helical" evidence="10">
    <location>
        <begin position="274"/>
        <end position="293"/>
    </location>
</feature>
<dbReference type="InterPro" id="IPR038770">
    <property type="entry name" value="Na+/solute_symporter_sf"/>
</dbReference>
<comment type="caution">
    <text evidence="12">The sequence shown here is derived from an EMBL/GenBank/DDBJ whole genome shotgun (WGS) entry which is preliminary data.</text>
</comment>
<dbReference type="GO" id="GO:0016020">
    <property type="term" value="C:membrane"/>
    <property type="evidence" value="ECO:0007669"/>
    <property type="project" value="UniProtKB-SubCell"/>
</dbReference>
<feature type="transmembrane region" description="Helical" evidence="10">
    <location>
        <begin position="299"/>
        <end position="326"/>
    </location>
</feature>
<dbReference type="Gene3D" id="1.20.1530.20">
    <property type="match status" value="1"/>
</dbReference>
<proteinExistence type="predicted"/>
<feature type="transmembrane region" description="Helical" evidence="10">
    <location>
        <begin position="58"/>
        <end position="76"/>
    </location>
</feature>
<feature type="transmembrane region" description="Helical" evidence="10">
    <location>
        <begin position="219"/>
        <end position="237"/>
    </location>
</feature>
<evidence type="ECO:0000256" key="2">
    <source>
        <dbReference type="ARBA" id="ARBA00022448"/>
    </source>
</evidence>
<evidence type="ECO:0000256" key="10">
    <source>
        <dbReference type="SAM" id="Phobius"/>
    </source>
</evidence>
<evidence type="ECO:0000256" key="9">
    <source>
        <dbReference type="ARBA" id="ARBA00023201"/>
    </source>
</evidence>
<dbReference type="PANTHER" id="PTHR43562:SF3">
    <property type="entry name" value="SODIUM ION_PROTON EXCHANGER (EUROFUNG)"/>
    <property type="match status" value="1"/>
</dbReference>
<evidence type="ECO:0000313" key="12">
    <source>
        <dbReference type="EMBL" id="HDS63130.1"/>
    </source>
</evidence>
<evidence type="ECO:0000256" key="3">
    <source>
        <dbReference type="ARBA" id="ARBA00022449"/>
    </source>
</evidence>
<keyword evidence="2" id="KW-0813">Transport</keyword>
<gene>
    <name evidence="12" type="ORF">ENN52_03180</name>
</gene>
<sequence length="398" mass="42035">MIGGIETTIEFQMSLLLFVALAGYLVASRIHQSAVIGEILVGLLVGPSLLGLITYTDFVRSLAALGAVILLFVIGLEFDLRDILDIKYVVIGLVGVIVPWIGGYWVTAALGYSFGSAVFVGTAMTATSIAITANVLREMGLLDTRASRAIIGTAVIDDVLSLMALSVSIDIVSGTFSLVSLATIVAKDVVFIVVAAAVGIMVIAPFLERIDKRPFALKYPEFIFITAMMFAFLFALGAEAIGISAIIGAFIAGMSFRGVNLIHSRDLKEGAEYLHIIFASIFFVSLGILADFSALTPEIIVLLIALIVMAVATKLVGCGVPAYFLGMGTKDSLVIGFGMVPRGEVAMIVALIGLNAGLIDQGIYVAIVLMSLITTLITPLVYRNWLLKKETGTGEAAA</sequence>
<feature type="transmembrane region" description="Helical" evidence="10">
    <location>
        <begin position="189"/>
        <end position="207"/>
    </location>
</feature>
<feature type="transmembrane region" description="Helical" evidence="10">
    <location>
        <begin position="88"/>
        <end position="106"/>
    </location>
</feature>
<feature type="transmembrane region" description="Helical" evidence="10">
    <location>
        <begin position="34"/>
        <end position="52"/>
    </location>
</feature>
<keyword evidence="5 10" id="KW-1133">Transmembrane helix</keyword>
<dbReference type="AlphaFoldDB" id="A0A831LQ12"/>